<reference evidence="2 3" key="1">
    <citation type="submission" date="2014-04" db="EMBL/GenBank/DDBJ databases">
        <authorList>
            <consortium name="DOE Joint Genome Institute"/>
            <person name="Kuo A."/>
            <person name="Kohler A."/>
            <person name="Costa M.D."/>
            <person name="Nagy L.G."/>
            <person name="Floudas D."/>
            <person name="Copeland A."/>
            <person name="Barry K.W."/>
            <person name="Cichocki N."/>
            <person name="Veneault-Fourrey C."/>
            <person name="LaButti K."/>
            <person name="Lindquist E.A."/>
            <person name="Lipzen A."/>
            <person name="Lundell T."/>
            <person name="Morin E."/>
            <person name="Murat C."/>
            <person name="Sun H."/>
            <person name="Tunlid A."/>
            <person name="Henrissat B."/>
            <person name="Grigoriev I.V."/>
            <person name="Hibbett D.S."/>
            <person name="Martin F."/>
            <person name="Nordberg H.P."/>
            <person name="Cantor M.N."/>
            <person name="Hua S.X."/>
        </authorList>
    </citation>
    <scope>NUCLEOTIDE SEQUENCE [LARGE SCALE GENOMIC DNA]</scope>
    <source>
        <strain evidence="2 3">441</strain>
    </source>
</reference>
<dbReference type="Gene3D" id="3.40.50.720">
    <property type="entry name" value="NAD(P)-binding Rossmann-like Domain"/>
    <property type="match status" value="1"/>
</dbReference>
<organism evidence="2 3">
    <name type="scientific">Pisolithus microcarpus 441</name>
    <dbReference type="NCBI Taxonomy" id="765257"/>
    <lineage>
        <taxon>Eukaryota</taxon>
        <taxon>Fungi</taxon>
        <taxon>Dikarya</taxon>
        <taxon>Basidiomycota</taxon>
        <taxon>Agaricomycotina</taxon>
        <taxon>Agaricomycetes</taxon>
        <taxon>Agaricomycetidae</taxon>
        <taxon>Boletales</taxon>
        <taxon>Sclerodermatineae</taxon>
        <taxon>Pisolithaceae</taxon>
        <taxon>Pisolithus</taxon>
    </lineage>
</organism>
<dbReference type="EMBL" id="KN833836">
    <property type="protein sequence ID" value="KIK17173.1"/>
    <property type="molecule type" value="Genomic_DNA"/>
</dbReference>
<gene>
    <name evidence="2" type="ORF">PISMIDRAFT_685546</name>
</gene>
<dbReference type="OrthoDB" id="2735536at2759"/>
<accession>A0A0C9ZB81</accession>
<evidence type="ECO:0000256" key="1">
    <source>
        <dbReference type="SAM" id="MobiDB-lite"/>
    </source>
</evidence>
<protein>
    <submittedName>
        <fullName evidence="2">Uncharacterized protein</fullName>
    </submittedName>
</protein>
<keyword evidence="3" id="KW-1185">Reference proteome</keyword>
<dbReference type="AlphaFoldDB" id="A0A0C9ZB81"/>
<evidence type="ECO:0000313" key="3">
    <source>
        <dbReference type="Proteomes" id="UP000054018"/>
    </source>
</evidence>
<evidence type="ECO:0000313" key="2">
    <source>
        <dbReference type="EMBL" id="KIK17173.1"/>
    </source>
</evidence>
<reference evidence="3" key="2">
    <citation type="submission" date="2015-01" db="EMBL/GenBank/DDBJ databases">
        <title>Evolutionary Origins and Diversification of the Mycorrhizal Mutualists.</title>
        <authorList>
            <consortium name="DOE Joint Genome Institute"/>
            <consortium name="Mycorrhizal Genomics Consortium"/>
            <person name="Kohler A."/>
            <person name="Kuo A."/>
            <person name="Nagy L.G."/>
            <person name="Floudas D."/>
            <person name="Copeland A."/>
            <person name="Barry K.W."/>
            <person name="Cichocki N."/>
            <person name="Veneault-Fourrey C."/>
            <person name="LaButti K."/>
            <person name="Lindquist E.A."/>
            <person name="Lipzen A."/>
            <person name="Lundell T."/>
            <person name="Morin E."/>
            <person name="Murat C."/>
            <person name="Riley R."/>
            <person name="Ohm R."/>
            <person name="Sun H."/>
            <person name="Tunlid A."/>
            <person name="Henrissat B."/>
            <person name="Grigoriev I.V."/>
            <person name="Hibbett D.S."/>
            <person name="Martin F."/>
        </authorList>
    </citation>
    <scope>NUCLEOTIDE SEQUENCE [LARGE SCALE GENOMIC DNA]</scope>
    <source>
        <strain evidence="3">441</strain>
    </source>
</reference>
<sequence>MDVANALESAPKLSKPLPKGDPGSRHPGPHKYNATKSQSILGLECRSLMETMRDILFDFTARGW</sequence>
<feature type="region of interest" description="Disordered" evidence="1">
    <location>
        <begin position="1"/>
        <end position="36"/>
    </location>
</feature>
<proteinExistence type="predicted"/>
<dbReference type="HOGENOM" id="CLU_2868530_0_0_1"/>
<dbReference type="Proteomes" id="UP000054018">
    <property type="component" value="Unassembled WGS sequence"/>
</dbReference>
<name>A0A0C9ZB81_9AGAM</name>